<dbReference type="Proteomes" id="UP001145114">
    <property type="component" value="Unassembled WGS sequence"/>
</dbReference>
<evidence type="ECO:0000313" key="1">
    <source>
        <dbReference type="EMBL" id="KAJ1679564.1"/>
    </source>
</evidence>
<organism evidence="1 2">
    <name type="scientific">Spiromyces aspiralis</name>
    <dbReference type="NCBI Taxonomy" id="68401"/>
    <lineage>
        <taxon>Eukaryota</taxon>
        <taxon>Fungi</taxon>
        <taxon>Fungi incertae sedis</taxon>
        <taxon>Zoopagomycota</taxon>
        <taxon>Kickxellomycotina</taxon>
        <taxon>Kickxellomycetes</taxon>
        <taxon>Kickxellales</taxon>
        <taxon>Kickxellaceae</taxon>
        <taxon>Spiromyces</taxon>
    </lineage>
</organism>
<proteinExistence type="predicted"/>
<reference evidence="1" key="1">
    <citation type="submission" date="2022-06" db="EMBL/GenBank/DDBJ databases">
        <title>Phylogenomic reconstructions and comparative analyses of Kickxellomycotina fungi.</title>
        <authorList>
            <person name="Reynolds N.K."/>
            <person name="Stajich J.E."/>
            <person name="Barry K."/>
            <person name="Grigoriev I.V."/>
            <person name="Crous P."/>
            <person name="Smith M.E."/>
        </authorList>
    </citation>
    <scope>NUCLEOTIDE SEQUENCE</scope>
    <source>
        <strain evidence="1">RSA 2271</strain>
    </source>
</reference>
<keyword evidence="2" id="KW-1185">Reference proteome</keyword>
<protein>
    <submittedName>
        <fullName evidence="1">Uncharacterized protein</fullName>
    </submittedName>
</protein>
<sequence>MAETQNNSPPSLRRASLTSDRAFCFSFLDDYSRNQQAYIQALHGPASLPPSAAHSSSKSAPHHHVHNHQAAIDTTTSSVGGGGGASEAEDGDSPSV</sequence>
<dbReference type="EMBL" id="JAMZIH010000305">
    <property type="protein sequence ID" value="KAJ1679564.1"/>
    <property type="molecule type" value="Genomic_DNA"/>
</dbReference>
<name>A0ACC1HYR4_9FUNG</name>
<accession>A0ACC1HYR4</accession>
<evidence type="ECO:0000313" key="2">
    <source>
        <dbReference type="Proteomes" id="UP001145114"/>
    </source>
</evidence>
<gene>
    <name evidence="1" type="ORF">EV182_001795</name>
</gene>
<feature type="non-terminal residue" evidence="1">
    <location>
        <position position="96"/>
    </location>
</feature>
<comment type="caution">
    <text evidence="1">The sequence shown here is derived from an EMBL/GenBank/DDBJ whole genome shotgun (WGS) entry which is preliminary data.</text>
</comment>